<keyword evidence="3" id="KW-0547">Nucleotide-binding</keyword>
<gene>
    <name evidence="3" type="ORF">E4K67_00660</name>
</gene>
<proteinExistence type="predicted"/>
<sequence>MILLVRRLLFVDRFFNFIQPKLVPNTTTFSYLGQASSNLEELFEGVIEPQRIIDMLGALHGKRIIPEKTLLIFDEVQEIPRALTALKYFAENAPEYPICCAGSLLGVTLHKGTSFPVGKVEFLTLQPLTFEEFLIANGEEILCEYIRKSDLAPLPQAFVDKLYDFLKLYFVIGGMPAAVQIWLDERDFSKVEEKQLAILETYTQDFSKHAPSSIVPKLRYLWNSIPSQLAKENKKFIYGLVKEGARAREYEDALLWLLDSGLVRRVGRIKKGALPLKGYEDLKAFKLYHLDIGLLRVMSELSPQAITQSIRIFEEFKGALTEQYALQELSSLHSIRTIYYWTSEGTAEVDFVFSDGLRVIPLEVKASGNTQARSLKVYREKYDPKLAIRTSLANLRYDEGLFNIPLYVLWSFDNYIALIDLD</sequence>
<dbReference type="InterPro" id="IPR041682">
    <property type="entry name" value="AAA_14"/>
</dbReference>
<dbReference type="PANTHER" id="PTHR33295:SF7">
    <property type="entry name" value="ATPASE"/>
    <property type="match status" value="1"/>
</dbReference>
<evidence type="ECO:0000259" key="1">
    <source>
        <dbReference type="Pfam" id="PF13173"/>
    </source>
</evidence>
<dbReference type="Proteomes" id="UP000298460">
    <property type="component" value="Unassembled WGS sequence"/>
</dbReference>
<reference evidence="3 4" key="1">
    <citation type="submission" date="2019-03" db="EMBL/GenBank/DDBJ databases">
        <title>Draft Genome Sequence of Desulfosporosinus fructosivorans Strain 63.6F, Isolated from Marine Sediment in the Baltic Sea.</title>
        <authorList>
            <person name="Hausmann B."/>
            <person name="Vandieken V."/>
            <person name="Pjevac P."/>
            <person name="Schreck K."/>
            <person name="Herbold C.W."/>
            <person name="Loy A."/>
        </authorList>
    </citation>
    <scope>NUCLEOTIDE SEQUENCE [LARGE SCALE GENOMIC DNA]</scope>
    <source>
        <strain evidence="3 4">63.6F</strain>
    </source>
</reference>
<dbReference type="Pfam" id="PF13173">
    <property type="entry name" value="AAA_14"/>
    <property type="match status" value="1"/>
</dbReference>
<dbReference type="OrthoDB" id="9801806at2"/>
<name>A0A4Z0R9N5_9FIRM</name>
<evidence type="ECO:0000313" key="3">
    <source>
        <dbReference type="EMBL" id="TGE39560.1"/>
    </source>
</evidence>
<dbReference type="GO" id="GO:0005524">
    <property type="term" value="F:ATP binding"/>
    <property type="evidence" value="ECO:0007669"/>
    <property type="project" value="UniProtKB-KW"/>
</dbReference>
<dbReference type="InterPro" id="IPR025420">
    <property type="entry name" value="DUF4143"/>
</dbReference>
<organism evidence="3 4">
    <name type="scientific">Desulfosporosinus fructosivorans</name>
    <dbReference type="NCBI Taxonomy" id="2018669"/>
    <lineage>
        <taxon>Bacteria</taxon>
        <taxon>Bacillati</taxon>
        <taxon>Bacillota</taxon>
        <taxon>Clostridia</taxon>
        <taxon>Eubacteriales</taxon>
        <taxon>Desulfitobacteriaceae</taxon>
        <taxon>Desulfosporosinus</taxon>
    </lineage>
</organism>
<dbReference type="Pfam" id="PF13635">
    <property type="entry name" value="DUF4143"/>
    <property type="match status" value="1"/>
</dbReference>
<dbReference type="AlphaFoldDB" id="A0A4Z0R9N5"/>
<keyword evidence="3" id="KW-0067">ATP-binding</keyword>
<dbReference type="PANTHER" id="PTHR33295">
    <property type="entry name" value="ATPASE"/>
    <property type="match status" value="1"/>
</dbReference>
<comment type="caution">
    <text evidence="3">The sequence shown here is derived from an EMBL/GenBank/DDBJ whole genome shotgun (WGS) entry which is preliminary data.</text>
</comment>
<evidence type="ECO:0000259" key="2">
    <source>
        <dbReference type="Pfam" id="PF13635"/>
    </source>
</evidence>
<dbReference type="SUPFAM" id="SSF52540">
    <property type="entry name" value="P-loop containing nucleoside triphosphate hydrolases"/>
    <property type="match status" value="1"/>
</dbReference>
<feature type="domain" description="AAA" evidence="1">
    <location>
        <begin position="62"/>
        <end position="134"/>
    </location>
</feature>
<evidence type="ECO:0000313" key="4">
    <source>
        <dbReference type="Proteomes" id="UP000298460"/>
    </source>
</evidence>
<dbReference type="EMBL" id="SPQQ01000001">
    <property type="protein sequence ID" value="TGE39560.1"/>
    <property type="molecule type" value="Genomic_DNA"/>
</dbReference>
<feature type="domain" description="DUF4143" evidence="2">
    <location>
        <begin position="204"/>
        <end position="367"/>
    </location>
</feature>
<accession>A0A4Z0R9N5</accession>
<protein>
    <submittedName>
        <fullName evidence="3">ATP-binding protein</fullName>
    </submittedName>
</protein>
<dbReference type="InterPro" id="IPR027417">
    <property type="entry name" value="P-loop_NTPase"/>
</dbReference>
<keyword evidence="4" id="KW-1185">Reference proteome</keyword>